<keyword evidence="3" id="KW-1185">Reference proteome</keyword>
<evidence type="ECO:0000313" key="3">
    <source>
        <dbReference type="Proteomes" id="UP001296776"/>
    </source>
</evidence>
<name>A0AAJ0U1V5_9GAMM</name>
<gene>
    <name evidence="2" type="ORF">CKO40_04035</name>
</gene>
<organism evidence="2 3">
    <name type="scientific">Halochromatium glycolicum</name>
    <dbReference type="NCBI Taxonomy" id="85075"/>
    <lineage>
        <taxon>Bacteria</taxon>
        <taxon>Pseudomonadati</taxon>
        <taxon>Pseudomonadota</taxon>
        <taxon>Gammaproteobacteria</taxon>
        <taxon>Chromatiales</taxon>
        <taxon>Chromatiaceae</taxon>
        <taxon>Halochromatium</taxon>
    </lineage>
</organism>
<dbReference type="Proteomes" id="UP001296776">
    <property type="component" value="Unassembled WGS sequence"/>
</dbReference>
<comment type="caution">
    <text evidence="2">The sequence shown here is derived from an EMBL/GenBank/DDBJ whole genome shotgun (WGS) entry which is preliminary data.</text>
</comment>
<comment type="similarity">
    <text evidence="1">Belongs to the UPF0251 family.</text>
</comment>
<protein>
    <recommendedName>
        <fullName evidence="4">DNA-binding protein</fullName>
    </recommendedName>
</protein>
<evidence type="ECO:0008006" key="4">
    <source>
        <dbReference type="Google" id="ProtNLM"/>
    </source>
</evidence>
<evidence type="ECO:0000256" key="1">
    <source>
        <dbReference type="ARBA" id="ARBA00009350"/>
    </source>
</evidence>
<dbReference type="InterPro" id="IPR002852">
    <property type="entry name" value="UPF0251"/>
</dbReference>
<reference evidence="2" key="1">
    <citation type="submission" date="2017-08" db="EMBL/GenBank/DDBJ databases">
        <authorList>
            <person name="Imhoff J.F."/>
            <person name="Rahn T."/>
            <person name="Kuenzel S."/>
            <person name="Neulinger S.C."/>
        </authorList>
    </citation>
    <scope>NUCLEOTIDE SEQUENCE</scope>
    <source>
        <strain evidence="2">DSM 11080</strain>
    </source>
</reference>
<dbReference type="Gene3D" id="1.10.10.60">
    <property type="entry name" value="Homeodomain-like"/>
    <property type="match status" value="1"/>
</dbReference>
<accession>A0AAJ0U1V5</accession>
<proteinExistence type="inferred from homology"/>
<dbReference type="AlphaFoldDB" id="A0AAJ0U1V5"/>
<dbReference type="PANTHER" id="PTHR37478">
    <property type="match status" value="1"/>
</dbReference>
<dbReference type="InterPro" id="IPR001387">
    <property type="entry name" value="Cro/C1-type_HTH"/>
</dbReference>
<reference evidence="2" key="2">
    <citation type="journal article" date="2020" name="Microorganisms">
        <title>Osmotic Adaptation and Compatible Solute Biosynthesis of Phototrophic Bacteria as Revealed from Genome Analyses.</title>
        <authorList>
            <person name="Imhoff J.F."/>
            <person name="Rahn T."/>
            <person name="Kunzel S."/>
            <person name="Keller A."/>
            <person name="Neulinger S.C."/>
        </authorList>
    </citation>
    <scope>NUCLEOTIDE SEQUENCE</scope>
    <source>
        <strain evidence="2">DSM 11080</strain>
    </source>
</reference>
<evidence type="ECO:0000313" key="2">
    <source>
        <dbReference type="EMBL" id="MBK1703734.1"/>
    </source>
</evidence>
<sequence length="73" mass="7858">MSTPIVSLHFRDLEGLYQAEAAARMGVSRTTLARILTRARRTVTAALIGGERLLLDTDAATADPEPDHAIQSP</sequence>
<dbReference type="EMBL" id="NRSJ01000004">
    <property type="protein sequence ID" value="MBK1703734.1"/>
    <property type="molecule type" value="Genomic_DNA"/>
</dbReference>
<dbReference type="PANTHER" id="PTHR37478:SF2">
    <property type="entry name" value="UPF0251 PROTEIN TK0562"/>
    <property type="match status" value="1"/>
</dbReference>
<dbReference type="CDD" id="cd00093">
    <property type="entry name" value="HTH_XRE"/>
    <property type="match status" value="1"/>
</dbReference>
<dbReference type="Pfam" id="PF02001">
    <property type="entry name" value="DUF134"/>
    <property type="match status" value="1"/>
</dbReference>